<accession>A0AAU7VHX3</accession>
<name>A0AAU7VHX3_9CAUD</name>
<proteinExistence type="predicted"/>
<protein>
    <submittedName>
        <fullName evidence="1">Uncharacterized protein</fullName>
    </submittedName>
</protein>
<evidence type="ECO:0000313" key="1">
    <source>
        <dbReference type="EMBL" id="XBW78065.1"/>
    </source>
</evidence>
<organism evidence="1">
    <name type="scientific">Serratia phage Spe5P4</name>
    <dbReference type="NCBI Taxonomy" id="3159438"/>
    <lineage>
        <taxon>Viruses</taxon>
        <taxon>Duplodnaviria</taxon>
        <taxon>Heunggongvirae</taxon>
        <taxon>Uroviricota</taxon>
        <taxon>Caudoviricetes</taxon>
        <taxon>Lindbergviridae</taxon>
        <taxon>Myosmarvirus</taxon>
    </lineage>
</organism>
<sequence>MLNRVTPNKVDRHNPLGYYCLTLQLQLVT</sequence>
<gene>
    <name evidence="1" type="ORF">AUQADHIK_CDS0040</name>
</gene>
<dbReference type="EMBL" id="PP858852">
    <property type="protein sequence ID" value="XBW78065.1"/>
    <property type="molecule type" value="Genomic_DNA"/>
</dbReference>
<reference evidence="1" key="1">
    <citation type="submission" date="2024-05" db="EMBL/GenBank/DDBJ databases">
        <authorList>
            <person name="Duan X."/>
        </authorList>
    </citation>
    <scope>NUCLEOTIDE SEQUENCE</scope>
</reference>